<dbReference type="SUPFAM" id="SSF50685">
    <property type="entry name" value="Barwin-like endoglucanases"/>
    <property type="match status" value="1"/>
</dbReference>
<sequence>MNTRLNIKKLNENIVQKHEGSKQVRLKQLGSKKVGFKQLGPGGETRFHRVQDEKCVWFEVELQGAQRDCKAEVFQLSNNDTAVAQRRLEYKQPEEKTNTDCLGANGNVAEYNKMKESMKTNLRKLLMYKVWLKDDPQFEVPTLDEDAEYQLCLSVTPKTKAVLFTNAFALSYGACGYGVFATSFYNGHLAAGVPSIFKLGSGCGACFQVQI</sequence>
<protein>
    <submittedName>
        <fullName evidence="2">Expansin-like A1</fullName>
    </submittedName>
</protein>
<name>A0A6L2JRS8_TANCI</name>
<organism evidence="2">
    <name type="scientific">Tanacetum cinerariifolium</name>
    <name type="common">Dalmatian daisy</name>
    <name type="synonym">Chrysanthemum cinerariifolium</name>
    <dbReference type="NCBI Taxonomy" id="118510"/>
    <lineage>
        <taxon>Eukaryota</taxon>
        <taxon>Viridiplantae</taxon>
        <taxon>Streptophyta</taxon>
        <taxon>Embryophyta</taxon>
        <taxon>Tracheophyta</taxon>
        <taxon>Spermatophyta</taxon>
        <taxon>Magnoliopsida</taxon>
        <taxon>eudicotyledons</taxon>
        <taxon>Gunneridae</taxon>
        <taxon>Pentapetalae</taxon>
        <taxon>asterids</taxon>
        <taxon>campanulids</taxon>
        <taxon>Asterales</taxon>
        <taxon>Asteraceae</taxon>
        <taxon>Asteroideae</taxon>
        <taxon>Anthemideae</taxon>
        <taxon>Anthemidinae</taxon>
        <taxon>Tanacetum</taxon>
    </lineage>
</organism>
<comment type="caution">
    <text evidence="2">The sequence shown here is derived from an EMBL/GenBank/DDBJ whole genome shotgun (WGS) entry which is preliminary data.</text>
</comment>
<dbReference type="AlphaFoldDB" id="A0A6L2JRS8"/>
<accession>A0A6L2JRS8</accession>
<dbReference type="PROSITE" id="PS50842">
    <property type="entry name" value="EXPANSIN_EG45"/>
    <property type="match status" value="1"/>
</dbReference>
<evidence type="ECO:0000313" key="2">
    <source>
        <dbReference type="EMBL" id="GEU39460.1"/>
    </source>
</evidence>
<feature type="domain" description="Expansin-like EG45" evidence="1">
    <location>
        <begin position="172"/>
        <end position="211"/>
    </location>
</feature>
<dbReference type="Gene3D" id="2.40.40.10">
    <property type="entry name" value="RlpA-like domain"/>
    <property type="match status" value="1"/>
</dbReference>
<proteinExistence type="predicted"/>
<dbReference type="InterPro" id="IPR036908">
    <property type="entry name" value="RlpA-like_sf"/>
</dbReference>
<reference evidence="2" key="1">
    <citation type="journal article" date="2019" name="Sci. Rep.">
        <title>Draft genome of Tanacetum cinerariifolium, the natural source of mosquito coil.</title>
        <authorList>
            <person name="Yamashiro T."/>
            <person name="Shiraishi A."/>
            <person name="Satake H."/>
            <person name="Nakayama K."/>
        </authorList>
    </citation>
    <scope>NUCLEOTIDE SEQUENCE</scope>
</reference>
<gene>
    <name evidence="2" type="ORF">Tci_011438</name>
</gene>
<evidence type="ECO:0000259" key="1">
    <source>
        <dbReference type="PROSITE" id="PS50842"/>
    </source>
</evidence>
<dbReference type="InterPro" id="IPR007112">
    <property type="entry name" value="Expansin/allergen_DPBB_dom"/>
</dbReference>
<dbReference type="EMBL" id="BKCJ010001177">
    <property type="protein sequence ID" value="GEU39460.1"/>
    <property type="molecule type" value="Genomic_DNA"/>
</dbReference>